<feature type="compositionally biased region" description="Polar residues" evidence="2">
    <location>
        <begin position="853"/>
        <end position="870"/>
    </location>
</feature>
<feature type="transmembrane region" description="Helical" evidence="3">
    <location>
        <begin position="740"/>
        <end position="758"/>
    </location>
</feature>
<keyword evidence="3" id="KW-1133">Transmembrane helix</keyword>
<evidence type="ECO:0000259" key="5">
    <source>
        <dbReference type="Pfam" id="PF01593"/>
    </source>
</evidence>
<dbReference type="PANTHER" id="PTHR43832">
    <property type="match status" value="1"/>
</dbReference>
<feature type="domain" description="Amine oxidase" evidence="5">
    <location>
        <begin position="917"/>
        <end position="1225"/>
    </location>
</feature>
<keyword evidence="3" id="KW-0472">Membrane</keyword>
<dbReference type="InterPro" id="IPR010775">
    <property type="entry name" value="DUF1365"/>
</dbReference>
<keyword evidence="3" id="KW-0812">Transmembrane</keyword>
<reference evidence="6" key="1">
    <citation type="submission" date="2021-01" db="EMBL/GenBank/DDBJ databases">
        <authorList>
            <person name="Corre E."/>
            <person name="Pelletier E."/>
            <person name="Niang G."/>
            <person name="Scheremetjew M."/>
            <person name="Finn R."/>
            <person name="Kale V."/>
            <person name="Holt S."/>
            <person name="Cochrane G."/>
            <person name="Meng A."/>
            <person name="Brown T."/>
            <person name="Cohen L."/>
        </authorList>
    </citation>
    <scope>NUCLEOTIDE SEQUENCE</scope>
    <source>
        <strain evidence="6">CCMP1510</strain>
    </source>
</reference>
<dbReference type="GO" id="GO:0016491">
    <property type="term" value="F:oxidoreductase activity"/>
    <property type="evidence" value="ECO:0007669"/>
    <property type="project" value="InterPro"/>
</dbReference>
<dbReference type="InterPro" id="IPR036188">
    <property type="entry name" value="FAD/NAD-bd_sf"/>
</dbReference>
<feature type="region of interest" description="Disordered" evidence="2">
    <location>
        <begin position="835"/>
        <end position="881"/>
    </location>
</feature>
<dbReference type="PANTHER" id="PTHR43832:SF1">
    <property type="entry name" value="S-ADENOSYL-L-METHIONINE-DEPENDENT METHYLTRANSFERASES SUPERFAMILY PROTEIN"/>
    <property type="match status" value="1"/>
</dbReference>
<feature type="transmembrane region" description="Helical" evidence="3">
    <location>
        <begin position="91"/>
        <end position="110"/>
    </location>
</feature>
<dbReference type="CDD" id="cd02440">
    <property type="entry name" value="AdoMet_MTases"/>
    <property type="match status" value="2"/>
</dbReference>
<gene>
    <name evidence="6" type="ORF">ALAG00032_LOCUS4386</name>
</gene>
<organism evidence="6">
    <name type="scientific">Aureoumbra lagunensis</name>
    <dbReference type="NCBI Taxonomy" id="44058"/>
    <lineage>
        <taxon>Eukaryota</taxon>
        <taxon>Sar</taxon>
        <taxon>Stramenopiles</taxon>
        <taxon>Ochrophyta</taxon>
        <taxon>Pelagophyceae</taxon>
        <taxon>Pelagomonadales</taxon>
        <taxon>Aureoumbra</taxon>
    </lineage>
</organism>
<protein>
    <recommendedName>
        <fullName evidence="7">Amine oxidase domain-containing protein</fullName>
    </recommendedName>
</protein>
<dbReference type="Gene3D" id="3.50.50.60">
    <property type="entry name" value="FAD/NAD(P)-binding domain"/>
    <property type="match status" value="1"/>
</dbReference>
<dbReference type="InterPro" id="IPR005804">
    <property type="entry name" value="FA_desaturase_dom"/>
</dbReference>
<feature type="compositionally biased region" description="Basic and acidic residues" evidence="2">
    <location>
        <begin position="672"/>
        <end position="684"/>
    </location>
</feature>
<dbReference type="Pfam" id="PF02353">
    <property type="entry name" value="CMAS"/>
    <property type="match status" value="5"/>
</dbReference>
<name>A0A7S3JU65_9STRA</name>
<evidence type="ECO:0000256" key="2">
    <source>
        <dbReference type="SAM" id="MobiDB-lite"/>
    </source>
</evidence>
<evidence type="ECO:0000256" key="3">
    <source>
        <dbReference type="SAM" id="Phobius"/>
    </source>
</evidence>
<dbReference type="CDD" id="cd03506">
    <property type="entry name" value="Delta6-FADS-like"/>
    <property type="match status" value="1"/>
</dbReference>
<feature type="transmembrane region" description="Helical" evidence="3">
    <location>
        <begin position="229"/>
        <end position="248"/>
    </location>
</feature>
<dbReference type="Gene3D" id="3.40.50.150">
    <property type="entry name" value="Vaccinia Virus protein VP39"/>
    <property type="match status" value="2"/>
</dbReference>
<dbReference type="Pfam" id="PF01593">
    <property type="entry name" value="Amino_oxidase"/>
    <property type="match status" value="1"/>
</dbReference>
<feature type="transmembrane region" description="Helical" evidence="3">
    <location>
        <begin position="199"/>
        <end position="223"/>
    </location>
</feature>
<proteinExistence type="inferred from homology"/>
<feature type="compositionally biased region" description="Low complexity" evidence="2">
    <location>
        <begin position="835"/>
        <end position="845"/>
    </location>
</feature>
<evidence type="ECO:0000313" key="6">
    <source>
        <dbReference type="EMBL" id="CAE0363645.1"/>
    </source>
</evidence>
<dbReference type="SUPFAM" id="SSF53335">
    <property type="entry name" value="S-adenosyl-L-methionine-dependent methyltransferases"/>
    <property type="match status" value="2"/>
</dbReference>
<evidence type="ECO:0008006" key="7">
    <source>
        <dbReference type="Google" id="ProtNLM"/>
    </source>
</evidence>
<dbReference type="EMBL" id="HBIJ01006254">
    <property type="protein sequence ID" value="CAE0363645.1"/>
    <property type="molecule type" value="Transcribed_RNA"/>
</dbReference>
<dbReference type="InterPro" id="IPR002937">
    <property type="entry name" value="Amino_oxidase"/>
</dbReference>
<dbReference type="GO" id="GO:0006629">
    <property type="term" value="P:lipid metabolic process"/>
    <property type="evidence" value="ECO:0007669"/>
    <property type="project" value="InterPro"/>
</dbReference>
<comment type="similarity">
    <text evidence="1">Belongs to the CFA/CMAS family.</text>
</comment>
<feature type="domain" description="Fatty acid desaturase" evidence="4">
    <location>
        <begin position="117"/>
        <end position="402"/>
    </location>
</feature>
<accession>A0A7S3JU65</accession>
<feature type="transmembrane region" description="Helical" evidence="3">
    <location>
        <begin position="116"/>
        <end position="136"/>
    </location>
</feature>
<dbReference type="SUPFAM" id="SSF51905">
    <property type="entry name" value="FAD/NAD(P)-binding domain"/>
    <property type="match status" value="1"/>
</dbReference>
<feature type="region of interest" description="Disordered" evidence="2">
    <location>
        <begin position="669"/>
        <end position="689"/>
    </location>
</feature>
<evidence type="ECO:0000259" key="4">
    <source>
        <dbReference type="Pfam" id="PF00487"/>
    </source>
</evidence>
<evidence type="ECO:0000256" key="1">
    <source>
        <dbReference type="ARBA" id="ARBA00010815"/>
    </source>
</evidence>
<dbReference type="Pfam" id="PF00487">
    <property type="entry name" value="FA_desaturase"/>
    <property type="match status" value="1"/>
</dbReference>
<dbReference type="Pfam" id="PF07103">
    <property type="entry name" value="DUF1365"/>
    <property type="match status" value="1"/>
</dbReference>
<dbReference type="InterPro" id="IPR029063">
    <property type="entry name" value="SAM-dependent_MTases_sf"/>
</dbReference>
<feature type="transmembrane region" description="Helical" evidence="3">
    <location>
        <begin position="779"/>
        <end position="809"/>
    </location>
</feature>
<sequence length="2324" mass="265966">MDNDDNYDDTNLNYTDLMNKKVQNSTNEGVEEAYVSTSSFDEKKNLSATEKFSSFEIEVTLAVRKYFETELKKSSFNKEVREMTKANMNRWLWMIFLFIIFIYFYTNWLFKKNNIIYVLGMSIFGQLLGFSIMHDASHNALSKKKWINIIGCYFGYTWTSPHEWMLQHIYGHHLEPNIFGKDPDILHLERYSKQYRSFVLIYTFFIWSVALPIGLTFLAPIRILFFNNGIYPGTTSLASFQYFGFSLKDPTNLLHSIRHIIGRFMYMYFFIFLPIFKYNHSFFYGIILPQSFASIIFMTVTQVAHLNTYTVNSMKIPSQSKKKSDRDIAIREENQKISFQEHQIRTSCNYAIDSKLITLLTGGLNYQIEHHLFPTINHCHLPKIAPIVQNVCKKYSVPYTQFNSMRDALYHHFKLLLNIARNDIQISSFSGKVWHTRFENNGADHDLMMKCFDGKKKKDNDEETTNFIPSRTFFPLHHFSQSHTMYLLDLDDANNIPMFSKHSPIFYFSPRDHLRSIFLSNKSSSKSIKPKTLASKVRELLISSSLDTNSLLVEKGKVKILTMPRHLGFTFNPISIYFIEDESAKKLIGVIFEVSNTPWHDEILYIHPCNQEFGISFELYNKKEMHVSPFQPMDQNYKWIINYNKDNILIKIQVSSLSDFVAAPSSKKKNKTISDEHQQKRNVQEDVTTTTTTAPATKIKKKNDYYYFEAGFSARRSIKTVTFLQGIFLGLKLWPQRVLFGIHLQAIFLFLKNVPFYSHPKGTKTRMSRSIEFLFHSRYYFVLFLIAYTCWQQQTPLVFLFLGLVHFIILFRKQQRRNVDDFNLISDKDRKITAATRTGTGTTMTQPGREGIEQSSSISHSADTTDGNVSQQQQQQKGDDKDFISERATVVEENRKVVNLNGKRIAVVGSGIAGNGAAYELWKRGADVHIYESSNRIGGHAHTLEITECEGIKKNKFTVDVGFQVFNTVNYPLLTALFDELGVDHVQSDMSLSVNSIHGTWSSKSPFAGIFNKNENWFRILEKLFQRICLLIEILRFERLTRQFCENYYDANKNNEDDEEIKYITLGDWLKKHKFSSTLKSDFVLPLVGAIWSAQDEDSIENFAMLSIATFLRNHFMLQRKRPRWRTPKNRSIDYVNKVKNKIGLHRFHLNSPIQEIRLNRDDNSINVNGENFDHIVFACPAAAAADALRNISELRHVVQILDHFRTTSNKVYVHTDESVMPKELSAWAAWNAMPNGVVTYWLNLLQPGCCSCENNDIKEKSVSTEKNIFVTLNQKPINSQKILWESEMNHPLLDADAIQGRKKLIQGVANGKIFFAGAWTGYGFHEDGLRSAHNAVHALCRGYNDSHQEDEMNTFLRSSSSSPVVPSLSIPSQIFLRLIAYGMRRVITLKNSMHHSSLYDVPTNTTNLTEKEVPEICFELPDGTDQLIYSNKKGKYRLSVRINDNRAVYRLLLQDPSSALAEAYMENSIELYPSIRTFLFHAIELSKSNDADSPQAKTIGPKFLSVLSRMNDSIMHAYRANTKKGSVENIAAHYDLSNEFFESFLDETMTYSAALFSDVENNNKYLQELRGGNLTMINSETAYQNNIDTQSATAPCVPQSIIDARNANLKNAQLAKLDALLEKAQVKQGDHILEIGCGWGSLALRCCTKYDQCKYTAITISKEQLNEVKLRIAGLADPQITQRITIALCDYRDIVKLYGPGSFDKVLSCEMIEAVGDKFLPEYFQAIYSALKPGGIAALQIITVPDARYSSYLRGSDFIRKHIFPGSSLVCISAIKNALPDNGVGGSSSSKAKYRNRTNDINWDGTLRGLRLDEAATSSLGISYARTLAAWRVRFESNLEKIRRLGFKNDYFLRKWQYYLEYCEAGFASGHIDNLQIRLIKTDQDSAPETTYQSKIHGGANLTLKDQLICYTRNKATRLLDHGYLPDIIIRFGVRTLAKQQLNHCEYAGLLAHPNKEGGLAGAQEALRNTIAQLSISPVAVCTREANDQHYELDEKFYGYVLGPNRKYSACLFMDENLNKKLKHPQDIDKAAILLEDAEIASLKQVVQRAKIDENTRSILDLGCGWGSASLFLASRFPNAHVVGVSNSNSQREYILNQAKLRGITNLSIVTLDLSTSNLEPALVELRKLECSRISKSSSPGGESKKVENDGDNNVENLLFERAVSIEMFEHMKNYSALFEKIALVLSGTLFVHIFCHKQYAYHFIAKSDADWMARYFFAGGTMPSADLFLHFCARPSSKFYVVDHWRNCGSHYALTAEGWLQNMDKHKIPIMKLFEQVYPDPIVWWNRWRAFFIACAELFGFDGGNEWCVGHYLFQVRSECTT</sequence>